<reference evidence="2 3" key="1">
    <citation type="journal article" date="2016" name="Nat. Commun.">
        <title>Thousands of microbial genomes shed light on interconnected biogeochemical processes in an aquifer system.</title>
        <authorList>
            <person name="Anantharaman K."/>
            <person name="Brown C.T."/>
            <person name="Hug L.A."/>
            <person name="Sharon I."/>
            <person name="Castelle C.J."/>
            <person name="Probst A.J."/>
            <person name="Thomas B.C."/>
            <person name="Singh A."/>
            <person name="Wilkins M.J."/>
            <person name="Karaoz U."/>
            <person name="Brodie E.L."/>
            <person name="Williams K.H."/>
            <person name="Hubbard S.S."/>
            <person name="Banfield J.F."/>
        </authorList>
    </citation>
    <scope>NUCLEOTIDE SEQUENCE [LARGE SCALE GENOMIC DNA]</scope>
</reference>
<evidence type="ECO:0000313" key="3">
    <source>
        <dbReference type="Proteomes" id="UP000178417"/>
    </source>
</evidence>
<evidence type="ECO:0000256" key="1">
    <source>
        <dbReference type="SAM" id="MobiDB-lite"/>
    </source>
</evidence>
<comment type="caution">
    <text evidence="2">The sequence shown here is derived from an EMBL/GenBank/DDBJ whole genome shotgun (WGS) entry which is preliminary data.</text>
</comment>
<protein>
    <submittedName>
        <fullName evidence="2">Uncharacterized protein</fullName>
    </submittedName>
</protein>
<gene>
    <name evidence="2" type="ORF">A2310_03010</name>
</gene>
<evidence type="ECO:0000313" key="2">
    <source>
        <dbReference type="EMBL" id="OGC23550.1"/>
    </source>
</evidence>
<name>A0A1F4SSZ0_UNCSA</name>
<organism evidence="2 3">
    <name type="scientific">candidate division WOR-1 bacterium RIFOXYB2_FULL_37_13</name>
    <dbReference type="NCBI Taxonomy" id="1802579"/>
    <lineage>
        <taxon>Bacteria</taxon>
        <taxon>Bacillati</taxon>
        <taxon>Saganbacteria</taxon>
    </lineage>
</organism>
<dbReference type="STRING" id="1802579.A2310_03010"/>
<proteinExistence type="predicted"/>
<feature type="region of interest" description="Disordered" evidence="1">
    <location>
        <begin position="284"/>
        <end position="309"/>
    </location>
</feature>
<dbReference type="AlphaFoldDB" id="A0A1F4SSZ0"/>
<accession>A0A1F4SSZ0</accession>
<dbReference type="EMBL" id="MEUB01000017">
    <property type="protein sequence ID" value="OGC23550.1"/>
    <property type="molecule type" value="Genomic_DNA"/>
</dbReference>
<sequence length="679" mass="71990">MYKKTGGLFVFLEEGKIMTWDATSIAAGLYVKYLSGRKVQKDVVEKLKNDGEAKVKNGQLSTDTDAVTINIADDNLTNAELAALGITKAKIDVVIDSSWADVNGTGSNGIITTAELTASLKGMYTWGAAHGIDVNTDEGKALVEAMYYANADAVHREDEGIPNARSSAKTHIEGQYEGWRQATAPAKDDTPANFLIFLKSEEVPDDSPIITSNPQNVDQLLFLALLSQYDTSSFSTELTALIRKQFNGLSPTSFTAQNRYAPFGDFFYDDSTLASWLNPQKPAASNSSGSSSAPSSAAPANASAATQASTSAPVTDMSINLTVDSNISTWKWTAEKVSEIILSKAGFISKGNPAYLKKVDNSGYYKLWVERGSIKAVSVDITKSNEVAIAAGISLNAMIEAVIGPDQNTAATNAKSKNLREWLSNLTAASTDKIYNSETSSPPVPPKAGNAGRSAVNIAVERKRVAQDILEYFETAPDNVVIVINKVQITQDTALEAIENAIGNDPKAVERAFIDNTVNVEADENINLDEAIAGNKGKKTAPGVSGKKVEKAGSAASAAAGAEKASSSGKTIPLGSGDYLKQAGTIKSAMKVGDSFIISFNGMKFYQITKGEKGELTLASPTGKALPASLADVVYQVVEALITGMTTRGTWANDFAKLIASKKSGELKSKNSVTIEFKP</sequence>
<dbReference type="Proteomes" id="UP000178417">
    <property type="component" value="Unassembled WGS sequence"/>
</dbReference>